<feature type="transmembrane region" description="Helical" evidence="1">
    <location>
        <begin position="56"/>
        <end position="78"/>
    </location>
</feature>
<proteinExistence type="predicted"/>
<evidence type="ECO:0000313" key="3">
    <source>
        <dbReference type="Proteomes" id="UP000730161"/>
    </source>
</evidence>
<dbReference type="Proteomes" id="UP000730161">
    <property type="component" value="Unassembled WGS sequence"/>
</dbReference>
<dbReference type="OrthoDB" id="112065at2157"/>
<gene>
    <name evidence="2" type="ORF">RJ53_09365</name>
</gene>
<protein>
    <submittedName>
        <fullName evidence="2">Uncharacterized protein</fullName>
    </submittedName>
</protein>
<keyword evidence="1" id="KW-0812">Transmembrane</keyword>
<reference evidence="2" key="1">
    <citation type="submission" date="2014-12" db="EMBL/GenBank/DDBJ databases">
        <authorList>
            <person name="Huang H.-H."/>
            <person name="Chen S.-C."/>
            <person name="Lai M.-C."/>
        </authorList>
    </citation>
    <scope>NUCLEOTIDE SEQUENCE</scope>
    <source>
        <strain evidence="2">K1F9705b</strain>
    </source>
</reference>
<keyword evidence="1" id="KW-1133">Transmembrane helix</keyword>
<comment type="caution">
    <text evidence="2">The sequence shown here is derived from an EMBL/GenBank/DDBJ whole genome shotgun (WGS) entry which is preliminary data.</text>
</comment>
<accession>A0A8J8B5D4</accession>
<evidence type="ECO:0000256" key="1">
    <source>
        <dbReference type="SAM" id="Phobius"/>
    </source>
</evidence>
<keyword evidence="3" id="KW-1185">Reference proteome</keyword>
<name>A0A8J8B5D4_9EURY</name>
<evidence type="ECO:0000313" key="2">
    <source>
        <dbReference type="EMBL" id="MBR1369671.1"/>
    </source>
</evidence>
<dbReference type="EMBL" id="JWHL01000017">
    <property type="protein sequence ID" value="MBR1369671.1"/>
    <property type="molecule type" value="Genomic_DNA"/>
</dbReference>
<dbReference type="AlphaFoldDB" id="A0A8J8B5D4"/>
<organism evidence="2 3">
    <name type="scientific">Methanocalculus chunghsingensis</name>
    <dbReference type="NCBI Taxonomy" id="156457"/>
    <lineage>
        <taxon>Archaea</taxon>
        <taxon>Methanobacteriati</taxon>
        <taxon>Methanobacteriota</taxon>
        <taxon>Stenosarchaea group</taxon>
        <taxon>Methanomicrobia</taxon>
        <taxon>Methanomicrobiales</taxon>
        <taxon>Methanocalculaceae</taxon>
        <taxon>Methanocalculus</taxon>
    </lineage>
</organism>
<keyword evidence="1" id="KW-0472">Membrane</keyword>
<sequence>MGRERTTRDLVLETHQDVKWICRALERIEAENREYAARLRAVEEWRSEKRGEERRASAVGTVAGGVVGGAVAVIVKILGGG</sequence>